<feature type="region of interest" description="Disordered" evidence="1">
    <location>
        <begin position="215"/>
        <end position="241"/>
    </location>
</feature>
<feature type="transmembrane region" description="Helical" evidence="2">
    <location>
        <begin position="245"/>
        <end position="265"/>
    </location>
</feature>
<keyword evidence="3" id="KW-0732">Signal</keyword>
<organism evidence="5 6">
    <name type="scientific">Tremella mesenterica</name>
    <name type="common">Jelly fungus</name>
    <dbReference type="NCBI Taxonomy" id="5217"/>
    <lineage>
        <taxon>Eukaryota</taxon>
        <taxon>Fungi</taxon>
        <taxon>Dikarya</taxon>
        <taxon>Basidiomycota</taxon>
        <taxon>Agaricomycotina</taxon>
        <taxon>Tremellomycetes</taxon>
        <taxon>Tremellales</taxon>
        <taxon>Tremellaceae</taxon>
        <taxon>Tremella</taxon>
    </lineage>
</organism>
<dbReference type="PROSITE" id="PS51257">
    <property type="entry name" value="PROKAR_LIPOPROTEIN"/>
    <property type="match status" value="1"/>
</dbReference>
<feature type="compositionally biased region" description="Low complexity" evidence="1">
    <location>
        <begin position="216"/>
        <end position="241"/>
    </location>
</feature>
<evidence type="ECO:0000313" key="5">
    <source>
        <dbReference type="EMBL" id="RXK38305.1"/>
    </source>
</evidence>
<accession>A0A4Q1BKN3</accession>
<dbReference type="InParanoid" id="A0A4Q1BKN3"/>
<feature type="domain" description="DUF7729" evidence="4">
    <location>
        <begin position="57"/>
        <end position="215"/>
    </location>
</feature>
<keyword evidence="6" id="KW-1185">Reference proteome</keyword>
<feature type="chain" id="PRO_5020958695" description="DUF7729 domain-containing protein" evidence="3">
    <location>
        <begin position="20"/>
        <end position="266"/>
    </location>
</feature>
<protein>
    <recommendedName>
        <fullName evidence="4">DUF7729 domain-containing protein</fullName>
    </recommendedName>
</protein>
<name>A0A4Q1BKN3_TREME</name>
<gene>
    <name evidence="5" type="ORF">M231_04478</name>
</gene>
<dbReference type="Proteomes" id="UP000289152">
    <property type="component" value="Unassembled WGS sequence"/>
</dbReference>
<evidence type="ECO:0000259" key="4">
    <source>
        <dbReference type="Pfam" id="PF24855"/>
    </source>
</evidence>
<keyword evidence="2" id="KW-0472">Membrane</keyword>
<keyword evidence="2" id="KW-1133">Transmembrane helix</keyword>
<dbReference type="AlphaFoldDB" id="A0A4Q1BKN3"/>
<dbReference type="InterPro" id="IPR056146">
    <property type="entry name" value="DUF7729"/>
</dbReference>
<evidence type="ECO:0000256" key="2">
    <source>
        <dbReference type="SAM" id="Phobius"/>
    </source>
</evidence>
<feature type="signal peptide" evidence="3">
    <location>
        <begin position="1"/>
        <end position="19"/>
    </location>
</feature>
<reference evidence="5 6" key="1">
    <citation type="submission" date="2016-06" db="EMBL/GenBank/DDBJ databases">
        <title>Evolution of pathogenesis and genome organization in the Tremellales.</title>
        <authorList>
            <person name="Cuomo C."/>
            <person name="Litvintseva A."/>
            <person name="Heitman J."/>
            <person name="Chen Y."/>
            <person name="Sun S."/>
            <person name="Springer D."/>
            <person name="Dromer F."/>
            <person name="Young S."/>
            <person name="Zeng Q."/>
            <person name="Chapman S."/>
            <person name="Gujja S."/>
            <person name="Saif S."/>
            <person name="Birren B."/>
        </authorList>
    </citation>
    <scope>NUCLEOTIDE SEQUENCE [LARGE SCALE GENOMIC DNA]</scope>
    <source>
        <strain evidence="5 6">ATCC 28783</strain>
    </source>
</reference>
<dbReference type="PANTHER" id="PTHR34862">
    <property type="entry name" value="SPARK DOMAIN-CONTAINING PROTEIN"/>
    <property type="match status" value="1"/>
</dbReference>
<evidence type="ECO:0000256" key="3">
    <source>
        <dbReference type="SAM" id="SignalP"/>
    </source>
</evidence>
<dbReference type="EMBL" id="SDIL01000050">
    <property type="protein sequence ID" value="RXK38305.1"/>
    <property type="molecule type" value="Genomic_DNA"/>
</dbReference>
<keyword evidence="2" id="KW-0812">Transmembrane</keyword>
<dbReference type="VEuPathDB" id="FungiDB:TREMEDRAFT_38302"/>
<dbReference type="OrthoDB" id="2536450at2759"/>
<dbReference type="PANTHER" id="PTHR34862:SF1">
    <property type="entry name" value="SPARK DOMAIN-CONTAINING PROTEIN"/>
    <property type="match status" value="1"/>
</dbReference>
<comment type="caution">
    <text evidence="5">The sequence shown here is derived from an EMBL/GenBank/DDBJ whole genome shotgun (WGS) entry which is preliminary data.</text>
</comment>
<evidence type="ECO:0000313" key="6">
    <source>
        <dbReference type="Proteomes" id="UP000289152"/>
    </source>
</evidence>
<sequence length="266" mass="26002">MRVHTVLVGVSVGVLSVNALSAGCEAQVGLLAIGSVGSCLALTSLLPVLSTNGSIIDPLNAYLSTLCASSTPTCDNSTLSSAQSSVSSACSSDISAGGTGATEIDGLLTILKSYPQIYGAGCSKNSTSSGYCVTETLTTIQNDTNSQITTSFLTSLLSGDSTALSTVSSALGSGNLCTGCVEQIYLEALSANATISSSPVGSALTSQCGSSFGQTTPSGVSTTSVPVSTSSAAASSGSGAERGSVMMPFAVVGTLFLGVIGGALLV</sequence>
<dbReference type="Pfam" id="PF24855">
    <property type="entry name" value="DUF7729"/>
    <property type="match status" value="1"/>
</dbReference>
<proteinExistence type="predicted"/>
<evidence type="ECO:0000256" key="1">
    <source>
        <dbReference type="SAM" id="MobiDB-lite"/>
    </source>
</evidence>